<dbReference type="GO" id="GO:0009279">
    <property type="term" value="C:cell outer membrane"/>
    <property type="evidence" value="ECO:0007669"/>
    <property type="project" value="UniProtKB-SubCell"/>
</dbReference>
<reference evidence="3 4" key="1">
    <citation type="submission" date="2015-01" db="EMBL/GenBank/DDBJ databases">
        <title>Vibrio sp. C5 JCM 19232 whole genome shotgun sequence.</title>
        <authorList>
            <person name="Sawabe T."/>
            <person name="Meirelles P."/>
            <person name="Feng G."/>
            <person name="Sayaka M."/>
            <person name="Hattori M."/>
            <person name="Ohkuma M."/>
        </authorList>
    </citation>
    <scope>NUCLEOTIDE SEQUENCE [LARGE SCALE GENOMIC DNA]</scope>
    <source>
        <strain evidence="3 4">JCM19232</strain>
    </source>
</reference>
<proteinExistence type="inferred from homology"/>
<evidence type="ECO:0000256" key="2">
    <source>
        <dbReference type="RuleBase" id="RU362097"/>
    </source>
</evidence>
<comment type="caution">
    <text evidence="3">The sequence shown here is derived from an EMBL/GenBank/DDBJ whole genome shotgun (WGS) entry which is preliminary data.</text>
</comment>
<comment type="subcellular location">
    <subcellularLocation>
        <location evidence="2">Cell outer membrane</location>
        <topology evidence="2">Lipid-anchor</topology>
    </subcellularLocation>
</comment>
<dbReference type="InterPro" id="IPR003423">
    <property type="entry name" value="OMP_efflux"/>
</dbReference>
<keyword evidence="2" id="KW-0449">Lipoprotein</keyword>
<dbReference type="SUPFAM" id="SSF56954">
    <property type="entry name" value="Outer membrane efflux proteins (OEP)"/>
    <property type="match status" value="1"/>
</dbReference>
<dbReference type="InterPro" id="IPR010131">
    <property type="entry name" value="MdtP/NodT-like"/>
</dbReference>
<sequence>MKFNKLTPIVLSMILAGCAVGPDYQAPQSEVGNEFLYSQVEGVDATQQIKQSQWWLAFEDQKLNQLVNEAQTQNIALKIAAERIKAAQAYQRAIESFKVPTVSLQAGATSYQISENDPLAGPLVTPGGLGPQVSALTGGDALIDNQYEFATLSANITWEADVFNRLGYQAESAEIRAQQAEIVKQGMTTLITADVIHNYLQYRGAEQRKELAKETIQSQEQTLELVKSVVKSGYGSEMDLAQARAALSMTKSIVPQLDIAMNVHKQRLAILMGKTSAEMNLLLEGAQPMPNYRGVVPIGMPSEVLQNRPDIALAEREMAAINADVGAEVANKYPKFYLTGSPGVLAGDFSDLFSSDSAAWVAGVGVSWTVFDGGRSDALVELQESRFKTAVLSYEQSVNTAITEVETLLYAYGSSQELEALTHETREQADSTLAKAESLYKAGLVDYMTVLDAQRQQNLVKDREIAANLQSSQVVVGLHKALGGNWEVNPELAKN</sequence>
<dbReference type="AlphaFoldDB" id="A0A0B8PJY4"/>
<gene>
    <name evidence="3" type="ORF">JCM19232_4721</name>
</gene>
<dbReference type="PANTHER" id="PTHR30203">
    <property type="entry name" value="OUTER MEMBRANE CATION EFFLUX PROTEIN"/>
    <property type="match status" value="1"/>
</dbReference>
<dbReference type="NCBIfam" id="TIGR01845">
    <property type="entry name" value="outer_NodT"/>
    <property type="match status" value="1"/>
</dbReference>
<dbReference type="EMBL" id="BBSA01000007">
    <property type="protein sequence ID" value="GAM63044.1"/>
    <property type="molecule type" value="Genomic_DNA"/>
</dbReference>
<reference evidence="3 4" key="2">
    <citation type="submission" date="2015-01" db="EMBL/GenBank/DDBJ databases">
        <authorList>
            <consortium name="NBRP consortium"/>
            <person name="Sawabe T."/>
            <person name="Meirelles P."/>
            <person name="Feng G."/>
            <person name="Sayaka M."/>
            <person name="Hattori M."/>
            <person name="Ohkuma M."/>
        </authorList>
    </citation>
    <scope>NUCLEOTIDE SEQUENCE [LARGE SCALE GENOMIC DNA]</scope>
    <source>
        <strain evidence="3 4">JCM19232</strain>
    </source>
</reference>
<protein>
    <submittedName>
        <fullName evidence="3">Outer membrane protein</fullName>
    </submittedName>
</protein>
<evidence type="ECO:0000256" key="1">
    <source>
        <dbReference type="ARBA" id="ARBA00007613"/>
    </source>
</evidence>
<keyword evidence="2" id="KW-1134">Transmembrane beta strand</keyword>
<dbReference type="PANTHER" id="PTHR30203:SF25">
    <property type="entry name" value="OUTER MEMBRANE PROTEIN-RELATED"/>
    <property type="match status" value="1"/>
</dbReference>
<name>A0A0B8PJY4_9VIBR</name>
<keyword evidence="2" id="KW-0812">Transmembrane</keyword>
<dbReference type="Pfam" id="PF02321">
    <property type="entry name" value="OEP"/>
    <property type="match status" value="2"/>
</dbReference>
<accession>A0A0B8PJY4</accession>
<dbReference type="PROSITE" id="PS51257">
    <property type="entry name" value="PROKAR_LIPOPROTEIN"/>
    <property type="match status" value="1"/>
</dbReference>
<keyword evidence="2" id="KW-0564">Palmitate</keyword>
<evidence type="ECO:0000313" key="4">
    <source>
        <dbReference type="Proteomes" id="UP000031670"/>
    </source>
</evidence>
<keyword evidence="2" id="KW-0472">Membrane</keyword>
<organism evidence="3 4">
    <name type="scientific">Vibrio ishigakensis</name>
    <dbReference type="NCBI Taxonomy" id="1481914"/>
    <lineage>
        <taxon>Bacteria</taxon>
        <taxon>Pseudomonadati</taxon>
        <taxon>Pseudomonadota</taxon>
        <taxon>Gammaproteobacteria</taxon>
        <taxon>Vibrionales</taxon>
        <taxon>Vibrionaceae</taxon>
        <taxon>Vibrio</taxon>
    </lineage>
</organism>
<dbReference type="Proteomes" id="UP000031670">
    <property type="component" value="Unassembled WGS sequence"/>
</dbReference>
<comment type="similarity">
    <text evidence="1 2">Belongs to the outer membrane factor (OMF) (TC 1.B.17) family.</text>
</comment>
<dbReference type="Gene3D" id="1.20.1600.10">
    <property type="entry name" value="Outer membrane efflux proteins (OEP)"/>
    <property type="match status" value="1"/>
</dbReference>
<dbReference type="GO" id="GO:0015562">
    <property type="term" value="F:efflux transmembrane transporter activity"/>
    <property type="evidence" value="ECO:0007669"/>
    <property type="project" value="InterPro"/>
</dbReference>
<dbReference type="Gene3D" id="2.20.200.10">
    <property type="entry name" value="Outer membrane efflux proteins (OEP)"/>
    <property type="match status" value="1"/>
</dbReference>
<evidence type="ECO:0000313" key="3">
    <source>
        <dbReference type="EMBL" id="GAM63044.1"/>
    </source>
</evidence>